<evidence type="ECO:0000313" key="1">
    <source>
        <dbReference type="EMBL" id="TPG60014.1"/>
    </source>
</evidence>
<gene>
    <name evidence="1" type="ORF">EAH77_15720</name>
</gene>
<proteinExistence type="predicted"/>
<comment type="caution">
    <text evidence="1">The sequence shown here is derived from an EMBL/GenBank/DDBJ whole genome shotgun (WGS) entry which is preliminary data.</text>
</comment>
<organism evidence="1 2">
    <name type="scientific">Ewingella americana</name>
    <dbReference type="NCBI Taxonomy" id="41202"/>
    <lineage>
        <taxon>Bacteria</taxon>
        <taxon>Pseudomonadati</taxon>
        <taxon>Pseudomonadota</taxon>
        <taxon>Gammaproteobacteria</taxon>
        <taxon>Enterobacterales</taxon>
        <taxon>Yersiniaceae</taxon>
        <taxon>Ewingella</taxon>
    </lineage>
</organism>
<dbReference type="RefSeq" id="WP_140473742.1">
    <property type="nucleotide sequence ID" value="NZ_RCZD01000008.1"/>
</dbReference>
<protein>
    <submittedName>
        <fullName evidence="1">Uncharacterized protein</fullName>
    </submittedName>
</protein>
<name>A0A502GDS4_9GAMM</name>
<evidence type="ECO:0000313" key="2">
    <source>
        <dbReference type="Proteomes" id="UP000317663"/>
    </source>
</evidence>
<dbReference type="Proteomes" id="UP000317663">
    <property type="component" value="Unassembled WGS sequence"/>
</dbReference>
<reference evidence="1 2" key="1">
    <citation type="journal article" date="2019" name="Environ. Microbiol.">
        <title>Species interactions and distinct microbial communities in high Arctic permafrost affected cryosols are associated with the CH4 and CO2 gas fluxes.</title>
        <authorList>
            <person name="Altshuler I."/>
            <person name="Hamel J."/>
            <person name="Turney S."/>
            <person name="Magnuson E."/>
            <person name="Levesque R."/>
            <person name="Greer C."/>
            <person name="Whyte L.G."/>
        </authorList>
    </citation>
    <scope>NUCLEOTIDE SEQUENCE [LARGE SCALE GENOMIC DNA]</scope>
    <source>
        <strain evidence="1 2">E4</strain>
    </source>
</reference>
<accession>A0A502GDS4</accession>
<sequence length="293" mass="33235">MRKTSTKELRNTLALNKCQFKELPTAFQFGFNSISLLFYWNRKGKGASPNLLAMGSSISDTSGAIFTDDFELLKATSLDSQKYFVPESAFLYNESLGSPIQLEKLIGLLIDPREEIQYPVVGFNSLKNFSTLRTLTSNILGKDHELTQKLESFHKSMGGIIDISKILLKLEISNTRNIDYIEALQLLPLSEYIAAHPCLETQVVRETFNYALQCGISKGKFIDFSSMVSWLNSPCIITHMLFGKHEGIPLPKMPKSYVNYLLEQPWMFEDEHQDLLYSLRNLDLVQNALEAAK</sequence>
<dbReference type="OrthoDB" id="9803913at2"/>
<dbReference type="AlphaFoldDB" id="A0A502GDS4"/>
<dbReference type="EMBL" id="RCZD01000008">
    <property type="protein sequence ID" value="TPG60014.1"/>
    <property type="molecule type" value="Genomic_DNA"/>
</dbReference>
<keyword evidence="2" id="KW-1185">Reference proteome</keyword>